<dbReference type="InterPro" id="IPR013324">
    <property type="entry name" value="RNA_pol_sigma_r3/r4-like"/>
</dbReference>
<dbReference type="GO" id="GO:0003700">
    <property type="term" value="F:DNA-binding transcription factor activity"/>
    <property type="evidence" value="ECO:0007669"/>
    <property type="project" value="InterPro"/>
</dbReference>
<keyword evidence="2" id="KW-1185">Reference proteome</keyword>
<dbReference type="OrthoDB" id="2248780at2"/>
<reference evidence="1 2" key="1">
    <citation type="submission" date="2016-10" db="EMBL/GenBank/DDBJ databases">
        <authorList>
            <person name="de Groot N.N."/>
        </authorList>
    </citation>
    <scope>NUCLEOTIDE SEQUENCE [LARGE SCALE GENOMIC DNA]</scope>
    <source>
        <strain evidence="1 2">DSM 20581</strain>
    </source>
</reference>
<evidence type="ECO:0000313" key="2">
    <source>
        <dbReference type="Proteomes" id="UP000199136"/>
    </source>
</evidence>
<dbReference type="SUPFAM" id="SSF88659">
    <property type="entry name" value="Sigma3 and sigma4 domains of RNA polymerase sigma factors"/>
    <property type="match status" value="1"/>
</dbReference>
<organism evidence="1 2">
    <name type="scientific">Desemzia incerta</name>
    <dbReference type="NCBI Taxonomy" id="82801"/>
    <lineage>
        <taxon>Bacteria</taxon>
        <taxon>Bacillati</taxon>
        <taxon>Bacillota</taxon>
        <taxon>Bacilli</taxon>
        <taxon>Lactobacillales</taxon>
        <taxon>Carnobacteriaceae</taxon>
        <taxon>Desemzia</taxon>
    </lineage>
</organism>
<proteinExistence type="predicted"/>
<dbReference type="InterPro" id="IPR013325">
    <property type="entry name" value="RNA_pol_sigma_r2"/>
</dbReference>
<dbReference type="Proteomes" id="UP000199136">
    <property type="component" value="Unassembled WGS sequence"/>
</dbReference>
<gene>
    <name evidence="1" type="ORF">SAMN04488506_1193</name>
</gene>
<name>A0A1I5X4Z5_9LACT</name>
<evidence type="ECO:0000313" key="1">
    <source>
        <dbReference type="EMBL" id="SFQ27075.1"/>
    </source>
</evidence>
<protein>
    <submittedName>
        <fullName evidence="1">RNA polymerase sigma factor, sigma-70 family</fullName>
    </submittedName>
</protein>
<dbReference type="EMBL" id="FOXW01000004">
    <property type="protein sequence ID" value="SFQ27075.1"/>
    <property type="molecule type" value="Genomic_DNA"/>
</dbReference>
<dbReference type="STRING" id="82801.SAMN04488506_1193"/>
<dbReference type="InterPro" id="IPR036388">
    <property type="entry name" value="WH-like_DNA-bd_sf"/>
</dbReference>
<accession>A0A1I5X4Z5</accession>
<dbReference type="AlphaFoldDB" id="A0A1I5X4Z5"/>
<dbReference type="Gene3D" id="1.10.1740.10">
    <property type="match status" value="1"/>
</dbReference>
<dbReference type="InterPro" id="IPR014284">
    <property type="entry name" value="RNA_pol_sigma-70_dom"/>
</dbReference>
<dbReference type="RefSeq" id="WP_092480249.1">
    <property type="nucleotide sequence ID" value="NZ_FOXW01000004.1"/>
</dbReference>
<dbReference type="NCBIfam" id="TIGR02937">
    <property type="entry name" value="sigma70-ECF"/>
    <property type="match status" value="1"/>
</dbReference>
<sequence>MIRKLTEEKERDFFDQYSGMVHGALKRLGMWRMHPDYEDFVQQGLIKLVEAYETYPRDLEQEEYLKQFGGYAYQKVYWHMIDLLRKQRRKWESEMSWPEELEGQQPDQHPSIEQGYQEMDLLAQMLPLLTLKEQSYLVDVVVNRLTMTEIAQKQGVSRKTVYAWKKKVAEKLGHFLSVLKEE</sequence>
<dbReference type="GO" id="GO:0006352">
    <property type="term" value="P:DNA-templated transcription initiation"/>
    <property type="evidence" value="ECO:0007669"/>
    <property type="project" value="InterPro"/>
</dbReference>
<dbReference type="SUPFAM" id="SSF88946">
    <property type="entry name" value="Sigma2 domain of RNA polymerase sigma factors"/>
    <property type="match status" value="1"/>
</dbReference>
<dbReference type="Gene3D" id="1.10.10.10">
    <property type="entry name" value="Winged helix-like DNA-binding domain superfamily/Winged helix DNA-binding domain"/>
    <property type="match status" value="1"/>
</dbReference>